<evidence type="ECO:0000256" key="5">
    <source>
        <dbReference type="ARBA" id="ARBA00023136"/>
    </source>
</evidence>
<evidence type="ECO:0000256" key="6">
    <source>
        <dbReference type="SAM" id="Phobius"/>
    </source>
</evidence>
<dbReference type="PANTHER" id="PTHR45649:SF6">
    <property type="entry name" value="GABA-SPECIFIC PERMEASE"/>
    <property type="match status" value="1"/>
</dbReference>
<feature type="transmembrane region" description="Helical" evidence="6">
    <location>
        <begin position="228"/>
        <end position="253"/>
    </location>
</feature>
<keyword evidence="8" id="KW-1185">Reference proteome</keyword>
<dbReference type="OrthoDB" id="4476201at2759"/>
<dbReference type="GO" id="GO:0022857">
    <property type="term" value="F:transmembrane transporter activity"/>
    <property type="evidence" value="ECO:0007669"/>
    <property type="project" value="InterPro"/>
</dbReference>
<keyword evidence="5 6" id="KW-0472">Membrane</keyword>
<comment type="subcellular location">
    <subcellularLocation>
        <location evidence="1">Membrane</location>
        <topology evidence="1">Multi-pass membrane protein</topology>
    </subcellularLocation>
</comment>
<feature type="transmembrane region" description="Helical" evidence="6">
    <location>
        <begin position="304"/>
        <end position="324"/>
    </location>
</feature>
<evidence type="ECO:0000313" key="7">
    <source>
        <dbReference type="EMBL" id="SCW00801.1"/>
    </source>
</evidence>
<feature type="transmembrane region" description="Helical" evidence="6">
    <location>
        <begin position="98"/>
        <end position="121"/>
    </location>
</feature>
<dbReference type="Pfam" id="PF13520">
    <property type="entry name" value="AA_permease_2"/>
    <property type="match status" value="1"/>
</dbReference>
<keyword evidence="4 6" id="KW-1133">Transmembrane helix</keyword>
<feature type="transmembrane region" description="Helical" evidence="6">
    <location>
        <begin position="20"/>
        <end position="37"/>
    </location>
</feature>
<dbReference type="PIRSF" id="PIRSF006060">
    <property type="entry name" value="AA_transporter"/>
    <property type="match status" value="1"/>
</dbReference>
<evidence type="ECO:0000256" key="4">
    <source>
        <dbReference type="ARBA" id="ARBA00022989"/>
    </source>
</evidence>
<feature type="transmembrane region" description="Helical" evidence="6">
    <location>
        <begin position="202"/>
        <end position="222"/>
    </location>
</feature>
<feature type="transmembrane region" description="Helical" evidence="6">
    <location>
        <begin position="153"/>
        <end position="176"/>
    </location>
</feature>
<dbReference type="AlphaFoldDB" id="A0A1G4MAF1"/>
<dbReference type="GO" id="GO:0016020">
    <property type="term" value="C:membrane"/>
    <property type="evidence" value="ECO:0007669"/>
    <property type="project" value="UniProtKB-SubCell"/>
</dbReference>
<gene>
    <name evidence="7" type="ORF">LAFE_0C12288G</name>
</gene>
<evidence type="ECO:0000256" key="1">
    <source>
        <dbReference type="ARBA" id="ARBA00004141"/>
    </source>
</evidence>
<keyword evidence="3 6" id="KW-0812">Transmembrane</keyword>
<name>A0A1G4MAF1_LACFM</name>
<evidence type="ECO:0000256" key="3">
    <source>
        <dbReference type="ARBA" id="ARBA00022692"/>
    </source>
</evidence>
<dbReference type="Proteomes" id="UP000190831">
    <property type="component" value="Chromosome C"/>
</dbReference>
<keyword evidence="2" id="KW-0813">Transport</keyword>
<dbReference type="EMBL" id="LT598485">
    <property type="protein sequence ID" value="SCW00801.1"/>
    <property type="molecule type" value="Genomic_DNA"/>
</dbReference>
<evidence type="ECO:0000256" key="2">
    <source>
        <dbReference type="ARBA" id="ARBA00022448"/>
    </source>
</evidence>
<sequence>MVLCTCLASSVISRLQTVSIVSNCFIIILLFIALPIGTKINRGGFNNGSFIFGKFENLSDWNNGWQFCLQGFMTCVWTIGAFDSCVHQSEEAKDAKKAVPIGIIGSITVCWILGWLILIVLMACCDPSMENIIDSPYGFALAQIIYDSLGKRWAVAFMSLIAFCQFLMGASILTAVSRQVWAFARDNGLPFSRYIKMVNKTFSVPFVAVWFAGAASLVLGLLCLIDSAAASALFSLAVAGNYVAWGTPTVLRLTSGKDIFRPGPFYMGKFWSPVVSWISVIWQFFIIILMMFPADQHGITKDTMNYTCVIGPGIWILSWVYYIAYKKKYFHGPKSNLTDDEYAEAVGSNVLDEIMSESGKGA</sequence>
<dbReference type="PANTHER" id="PTHR45649">
    <property type="entry name" value="AMINO-ACID PERMEASE BAT1"/>
    <property type="match status" value="1"/>
</dbReference>
<dbReference type="OMA" id="MENIIDS"/>
<accession>A0A1G4MAF1</accession>
<dbReference type="Gene3D" id="1.20.1740.10">
    <property type="entry name" value="Amino acid/polyamine transporter I"/>
    <property type="match status" value="1"/>
</dbReference>
<dbReference type="InterPro" id="IPR002293">
    <property type="entry name" value="AA/rel_permease1"/>
</dbReference>
<reference evidence="7 8" key="1">
    <citation type="submission" date="2016-03" db="EMBL/GenBank/DDBJ databases">
        <authorList>
            <person name="Devillers H."/>
        </authorList>
    </citation>
    <scope>NUCLEOTIDE SEQUENCE [LARGE SCALE GENOMIC DNA]</scope>
    <source>
        <strain evidence="7">CBS 6772</strain>
    </source>
</reference>
<proteinExistence type="predicted"/>
<organism evidence="7 8">
    <name type="scientific">Lachancea fermentati</name>
    <name type="common">Zygosaccharomyces fermentati</name>
    <dbReference type="NCBI Taxonomy" id="4955"/>
    <lineage>
        <taxon>Eukaryota</taxon>
        <taxon>Fungi</taxon>
        <taxon>Dikarya</taxon>
        <taxon>Ascomycota</taxon>
        <taxon>Saccharomycotina</taxon>
        <taxon>Saccharomycetes</taxon>
        <taxon>Saccharomycetales</taxon>
        <taxon>Saccharomycetaceae</taxon>
        <taxon>Lachancea</taxon>
    </lineage>
</organism>
<protein>
    <submittedName>
        <fullName evidence="7">LAFE_0C12288g1_1</fullName>
    </submittedName>
</protein>
<feature type="transmembrane region" description="Helical" evidence="6">
    <location>
        <begin position="274"/>
        <end position="292"/>
    </location>
</feature>
<evidence type="ECO:0000313" key="8">
    <source>
        <dbReference type="Proteomes" id="UP000190831"/>
    </source>
</evidence>